<comment type="caution">
    <text evidence="7">The sequence shown here is derived from an EMBL/GenBank/DDBJ whole genome shotgun (WGS) entry which is preliminary data.</text>
</comment>
<dbReference type="InterPro" id="IPR036390">
    <property type="entry name" value="WH_DNA-bd_sf"/>
</dbReference>
<keyword evidence="3" id="KW-0238">DNA-binding</keyword>
<dbReference type="Pfam" id="PF03466">
    <property type="entry name" value="LysR_substrate"/>
    <property type="match status" value="1"/>
</dbReference>
<name>A0ABN3Y191_9ACTN</name>
<accession>A0ABN3Y191</accession>
<dbReference type="EMBL" id="BAAAWD010000010">
    <property type="protein sequence ID" value="GAA3013443.1"/>
    <property type="molecule type" value="Genomic_DNA"/>
</dbReference>
<dbReference type="InterPro" id="IPR021315">
    <property type="entry name" value="Gap/Sap"/>
</dbReference>
<feature type="transmembrane region" description="Helical" evidence="5">
    <location>
        <begin position="329"/>
        <end position="354"/>
    </location>
</feature>
<feature type="transmembrane region" description="Helical" evidence="5">
    <location>
        <begin position="476"/>
        <end position="498"/>
    </location>
</feature>
<comment type="similarity">
    <text evidence="1">Belongs to the LysR transcriptional regulatory family.</text>
</comment>
<evidence type="ECO:0000256" key="3">
    <source>
        <dbReference type="ARBA" id="ARBA00023125"/>
    </source>
</evidence>
<dbReference type="Proteomes" id="UP001499930">
    <property type="component" value="Unassembled WGS sequence"/>
</dbReference>
<feature type="transmembrane region" description="Helical" evidence="5">
    <location>
        <begin position="397"/>
        <end position="416"/>
    </location>
</feature>
<keyword evidence="5" id="KW-0812">Transmembrane</keyword>
<gene>
    <name evidence="7" type="ORF">GCM10017559_40820</name>
</gene>
<proteinExistence type="inferred from homology"/>
<evidence type="ECO:0000259" key="6">
    <source>
        <dbReference type="PROSITE" id="PS50931"/>
    </source>
</evidence>
<evidence type="ECO:0000256" key="2">
    <source>
        <dbReference type="ARBA" id="ARBA00023015"/>
    </source>
</evidence>
<dbReference type="Gene3D" id="3.40.190.290">
    <property type="match status" value="1"/>
</dbReference>
<organism evidence="7 8">
    <name type="scientific">Streptosporangium longisporum</name>
    <dbReference type="NCBI Taxonomy" id="46187"/>
    <lineage>
        <taxon>Bacteria</taxon>
        <taxon>Bacillati</taxon>
        <taxon>Actinomycetota</taxon>
        <taxon>Actinomycetes</taxon>
        <taxon>Streptosporangiales</taxon>
        <taxon>Streptosporangiaceae</taxon>
        <taxon>Streptosporangium</taxon>
    </lineage>
</organism>
<dbReference type="InterPro" id="IPR005119">
    <property type="entry name" value="LysR_subst-bd"/>
</dbReference>
<dbReference type="InterPro" id="IPR036388">
    <property type="entry name" value="WH-like_DNA-bd_sf"/>
</dbReference>
<keyword evidence="8" id="KW-1185">Reference proteome</keyword>
<dbReference type="PANTHER" id="PTHR30346">
    <property type="entry name" value="TRANSCRIPTIONAL DUAL REGULATOR HCAR-RELATED"/>
    <property type="match status" value="1"/>
</dbReference>
<dbReference type="InterPro" id="IPR000847">
    <property type="entry name" value="LysR_HTH_N"/>
</dbReference>
<evidence type="ECO:0000256" key="4">
    <source>
        <dbReference type="ARBA" id="ARBA00023163"/>
    </source>
</evidence>
<feature type="transmembrane region" description="Helical" evidence="5">
    <location>
        <begin position="519"/>
        <end position="540"/>
    </location>
</feature>
<keyword evidence="5" id="KW-0472">Membrane</keyword>
<evidence type="ECO:0000313" key="7">
    <source>
        <dbReference type="EMBL" id="GAA3013443.1"/>
    </source>
</evidence>
<dbReference type="PROSITE" id="PS50931">
    <property type="entry name" value="HTH_LYSR"/>
    <property type="match status" value="1"/>
</dbReference>
<keyword evidence="4" id="KW-0804">Transcription</keyword>
<evidence type="ECO:0000313" key="8">
    <source>
        <dbReference type="Proteomes" id="UP001499930"/>
    </source>
</evidence>
<feature type="domain" description="HTH lysR-type" evidence="6">
    <location>
        <begin position="1"/>
        <end position="53"/>
    </location>
</feature>
<keyword evidence="5" id="KW-1133">Transmembrane helix</keyword>
<dbReference type="SUPFAM" id="SSF53850">
    <property type="entry name" value="Periplasmic binding protein-like II"/>
    <property type="match status" value="1"/>
</dbReference>
<protein>
    <recommendedName>
        <fullName evidence="6">HTH lysR-type domain-containing protein</fullName>
    </recommendedName>
</protein>
<dbReference type="Pfam" id="PF00126">
    <property type="entry name" value="HTH_1"/>
    <property type="match status" value="1"/>
</dbReference>
<dbReference type="Pfam" id="PF11139">
    <property type="entry name" value="SfLAP"/>
    <property type="match status" value="1"/>
</dbReference>
<feature type="transmembrane region" description="Helical" evidence="5">
    <location>
        <begin position="361"/>
        <end position="385"/>
    </location>
</feature>
<dbReference type="SUPFAM" id="SSF46785">
    <property type="entry name" value="Winged helix' DNA-binding domain"/>
    <property type="match status" value="1"/>
</dbReference>
<dbReference type="Gene3D" id="1.10.10.10">
    <property type="entry name" value="Winged helix-like DNA-binding domain superfamily/Winged helix DNA-binding domain"/>
    <property type="match status" value="1"/>
</dbReference>
<dbReference type="CDD" id="cd08436">
    <property type="entry name" value="PBP2_LTTR_like_3"/>
    <property type="match status" value="1"/>
</dbReference>
<evidence type="ECO:0000256" key="5">
    <source>
        <dbReference type="SAM" id="Phobius"/>
    </source>
</evidence>
<feature type="transmembrane region" description="Helical" evidence="5">
    <location>
        <begin position="437"/>
        <end position="456"/>
    </location>
</feature>
<reference evidence="8" key="1">
    <citation type="journal article" date="2019" name="Int. J. Syst. Evol. Microbiol.">
        <title>The Global Catalogue of Microorganisms (GCM) 10K type strain sequencing project: providing services to taxonomists for standard genome sequencing and annotation.</title>
        <authorList>
            <consortium name="The Broad Institute Genomics Platform"/>
            <consortium name="The Broad Institute Genome Sequencing Center for Infectious Disease"/>
            <person name="Wu L."/>
            <person name="Ma J."/>
        </authorList>
    </citation>
    <scope>NUCLEOTIDE SEQUENCE [LARGE SCALE GENOMIC DNA]</scope>
    <source>
        <strain evidence="8">JCM 3106</strain>
    </source>
</reference>
<dbReference type="PRINTS" id="PR00039">
    <property type="entry name" value="HTHLYSR"/>
</dbReference>
<keyword evidence="2" id="KW-0805">Transcription regulation</keyword>
<sequence>MRYVVAVAETSNFTRAAERCLVVQSALSHQIARLERELGAKLFERTSRRVRLTPAGAAFLPAARQALEAADRARAEVAAATGEIRGRLAVGAIPTVAAVDLPTALKRFHLLHRQVRISLRSGASEELIEGVRQGTLDAAFLGLPVGVRPRGVSGHELARGELVAAVAPGHPLAGRARVDLRELSDEPFVDFPPGTAARIQTDEAFTAAGVRREVAFEVTNMDFMARLIRQGLGIGMLPAAFVPELPDLPVLRVRDAPARMEHLIWSRFSPLSRGRGVPVPPRRPGGGARRITGAVTPRSRRAYKIFVDTGVSSRLSGSRKETSLSIETIGAVLGLAVLDTLSPTVIGVTLYLLLSRPRRLVALLGVYLGSVAIAYFVLGVLLMLGLGAVVPLVDDTVWAWVQGVLGVALIVGSYFIPDKDPERAAARQERSFTMRAMLLLGLGTWLFEFATAVPYFAAIGIMTSAGLSAAQWSPLLGAYVTVMVLPGLLLLLVWAVLGERMRERFERWRDKLSSGSRSTIRWMVGIAGVLILLSALPGQITFTTVP</sequence>
<dbReference type="PANTHER" id="PTHR30346:SF28">
    <property type="entry name" value="HTH-TYPE TRANSCRIPTIONAL REGULATOR CYNR"/>
    <property type="match status" value="1"/>
</dbReference>
<evidence type="ECO:0000256" key="1">
    <source>
        <dbReference type="ARBA" id="ARBA00009437"/>
    </source>
</evidence>